<dbReference type="GO" id="GO:0030246">
    <property type="term" value="F:carbohydrate binding"/>
    <property type="evidence" value="ECO:0007669"/>
    <property type="project" value="InterPro"/>
</dbReference>
<evidence type="ECO:0000313" key="3">
    <source>
        <dbReference type="Proteomes" id="UP000827092"/>
    </source>
</evidence>
<name>A0AAV6TM72_9ARAC</name>
<feature type="domain" description="SUEL-type lectin" evidence="1">
    <location>
        <begin position="16"/>
        <end position="109"/>
    </location>
</feature>
<dbReference type="InterPro" id="IPR000922">
    <property type="entry name" value="Lectin_gal-bd_dom"/>
</dbReference>
<dbReference type="InterPro" id="IPR043159">
    <property type="entry name" value="Lectin_gal-bd_sf"/>
</dbReference>
<organism evidence="2 3">
    <name type="scientific">Oedothorax gibbosus</name>
    <dbReference type="NCBI Taxonomy" id="931172"/>
    <lineage>
        <taxon>Eukaryota</taxon>
        <taxon>Metazoa</taxon>
        <taxon>Ecdysozoa</taxon>
        <taxon>Arthropoda</taxon>
        <taxon>Chelicerata</taxon>
        <taxon>Arachnida</taxon>
        <taxon>Araneae</taxon>
        <taxon>Araneomorphae</taxon>
        <taxon>Entelegynae</taxon>
        <taxon>Araneoidea</taxon>
        <taxon>Linyphiidae</taxon>
        <taxon>Erigoninae</taxon>
        <taxon>Oedothorax</taxon>
    </lineage>
</organism>
<dbReference type="Proteomes" id="UP000827092">
    <property type="component" value="Unassembled WGS sequence"/>
</dbReference>
<gene>
    <name evidence="2" type="ORF">JTE90_006175</name>
</gene>
<dbReference type="CDD" id="cd22829">
    <property type="entry name" value="Gal_Rha_Lectin_EVA1_EVA1C_rpt2"/>
    <property type="match status" value="1"/>
</dbReference>
<dbReference type="PANTHER" id="PTHR46780">
    <property type="entry name" value="PROTEIN EVA-1"/>
    <property type="match status" value="1"/>
</dbReference>
<proteinExistence type="predicted"/>
<reference evidence="2 3" key="1">
    <citation type="journal article" date="2022" name="Nat. Ecol. Evol.">
        <title>A masculinizing supergene underlies an exaggerated male reproductive morph in a spider.</title>
        <authorList>
            <person name="Hendrickx F."/>
            <person name="De Corte Z."/>
            <person name="Sonet G."/>
            <person name="Van Belleghem S.M."/>
            <person name="Kostlbacher S."/>
            <person name="Vangestel C."/>
        </authorList>
    </citation>
    <scope>NUCLEOTIDE SEQUENCE [LARGE SCALE GENOMIC DNA]</scope>
    <source>
        <strain evidence="2">W744_W776</strain>
    </source>
</reference>
<dbReference type="EMBL" id="JAFNEN010002113">
    <property type="protein sequence ID" value="KAG8173055.1"/>
    <property type="molecule type" value="Genomic_DNA"/>
</dbReference>
<dbReference type="Pfam" id="PF02140">
    <property type="entry name" value="SUEL_Lectin"/>
    <property type="match status" value="2"/>
</dbReference>
<comment type="caution">
    <text evidence="2">The sequence shown here is derived from an EMBL/GenBank/DDBJ whole genome shotgun (WGS) entry which is preliminary data.</text>
</comment>
<protein>
    <recommendedName>
        <fullName evidence="1">SUEL-type lectin domain-containing protein</fullName>
    </recommendedName>
</protein>
<evidence type="ECO:0000259" key="1">
    <source>
        <dbReference type="PROSITE" id="PS50228"/>
    </source>
</evidence>
<dbReference type="Gene3D" id="2.60.120.740">
    <property type="match status" value="2"/>
</dbReference>
<feature type="domain" description="SUEL-type lectin" evidence="1">
    <location>
        <begin position="118"/>
        <end position="209"/>
    </location>
</feature>
<accession>A0AAV6TM72</accession>
<dbReference type="AlphaFoldDB" id="A0AAV6TM72"/>
<dbReference type="CDD" id="cd22828">
    <property type="entry name" value="Gal_Rha_Lectin_EVA1_EVA1C_rpt1"/>
    <property type="match status" value="1"/>
</dbReference>
<dbReference type="PROSITE" id="PS50228">
    <property type="entry name" value="SUEL_LECTIN"/>
    <property type="match status" value="2"/>
</dbReference>
<sequence length="223" mass="24295">MAGLWHRTLTPFQAHACDGEALQLECTPSTVISVHYVSYGRQVNAGHLCPGSASRGAAAYCDSSKGALQVIHRRCHKSTNCRVLITPSLFGVDNCPGARKFIEVVYKCRPEEFLNKIVCQGSQMDLFCPVGHGLTIYSASYGTTRTGAPECGQPEGAAPDDCLIAQSDETIRSLCSGRQNCSLMADDRTFGNPGCRQGNKYLKIAYNCEEKDILGAILIWFNY</sequence>
<evidence type="ECO:0000313" key="2">
    <source>
        <dbReference type="EMBL" id="KAG8173055.1"/>
    </source>
</evidence>
<keyword evidence="3" id="KW-1185">Reference proteome</keyword>